<keyword evidence="3" id="KW-1185">Reference proteome</keyword>
<gene>
    <name evidence="2" type="ORF">K6T82_14455</name>
</gene>
<dbReference type="AlphaFoldDB" id="A0A9X1HC64"/>
<evidence type="ECO:0000313" key="2">
    <source>
        <dbReference type="EMBL" id="MBZ4035972.1"/>
    </source>
</evidence>
<dbReference type="EMBL" id="JAINUY010000004">
    <property type="protein sequence ID" value="MBZ4035972.1"/>
    <property type="molecule type" value="Genomic_DNA"/>
</dbReference>
<dbReference type="Gene3D" id="3.30.2310.20">
    <property type="entry name" value="RelE-like"/>
    <property type="match status" value="1"/>
</dbReference>
<dbReference type="InterPro" id="IPR007712">
    <property type="entry name" value="RelE/ParE_toxin"/>
</dbReference>
<evidence type="ECO:0000256" key="1">
    <source>
        <dbReference type="ARBA" id="ARBA00022649"/>
    </source>
</evidence>
<organism evidence="2 3">
    <name type="scientific">Flavobacterium potami</name>
    <dbReference type="NCBI Taxonomy" id="2872310"/>
    <lineage>
        <taxon>Bacteria</taxon>
        <taxon>Pseudomonadati</taxon>
        <taxon>Bacteroidota</taxon>
        <taxon>Flavobacteriia</taxon>
        <taxon>Flavobacteriales</taxon>
        <taxon>Flavobacteriaceae</taxon>
        <taxon>Flavobacterium</taxon>
    </lineage>
</organism>
<reference evidence="2 3" key="1">
    <citation type="journal article" date="2023" name="Antonie Van Leeuwenhoek">
        <title>Flavobacterium potami sp. nov., a multi-metal resistance genes harbouring bacterium isolated from shallow river silt.</title>
        <authorList>
            <person name="Li S."/>
            <person name="Mao S."/>
            <person name="Mu W."/>
            <person name="Guo B."/>
            <person name="Li C."/>
            <person name="Zhu Q."/>
            <person name="Hou X."/>
            <person name="Zhao Y."/>
            <person name="Wei S."/>
            <person name="Liu H."/>
            <person name="Liu A."/>
        </authorList>
    </citation>
    <scope>NUCLEOTIDE SEQUENCE [LARGE SCALE GENOMIC DNA]</scope>
    <source>
        <strain evidence="2 3">17A</strain>
    </source>
</reference>
<dbReference type="RefSeq" id="WP_223706927.1">
    <property type="nucleotide sequence ID" value="NZ_JAINUY010000004.1"/>
</dbReference>
<evidence type="ECO:0000313" key="3">
    <source>
        <dbReference type="Proteomes" id="UP001139366"/>
    </source>
</evidence>
<keyword evidence="1" id="KW-1277">Toxin-antitoxin system</keyword>
<dbReference type="Pfam" id="PF05016">
    <property type="entry name" value="ParE_toxin"/>
    <property type="match status" value="1"/>
</dbReference>
<dbReference type="Proteomes" id="UP001139366">
    <property type="component" value="Unassembled WGS sequence"/>
</dbReference>
<comment type="caution">
    <text evidence="2">The sequence shown here is derived from an EMBL/GenBank/DDBJ whole genome shotgun (WGS) entry which is preliminary data.</text>
</comment>
<name>A0A9X1HC64_9FLAO</name>
<sequence length="95" mass="11599">MEIIWSKRANYTFYNIRNYLEHFWSPTVAQKFIEDVLHITALLEKNPMLGKYNSELICREILISKHINLYYRTKKNQIELITFFNNRQKPIKTFI</sequence>
<proteinExistence type="predicted"/>
<accession>A0A9X1HC64</accession>
<protein>
    <submittedName>
        <fullName evidence="2">Type II toxin-antitoxin system RelE/ParE family toxin</fullName>
    </submittedName>
</protein>
<dbReference type="InterPro" id="IPR035093">
    <property type="entry name" value="RelE/ParE_toxin_dom_sf"/>
</dbReference>